<name>A0A1B6MEV8_9HEMI</name>
<dbReference type="InterPro" id="IPR052638">
    <property type="entry name" value="PiggyBac_TE-derived"/>
</dbReference>
<dbReference type="GO" id="GO:0043565">
    <property type="term" value="F:sequence-specific DNA binding"/>
    <property type="evidence" value="ECO:0007669"/>
    <property type="project" value="TreeGrafter"/>
</dbReference>
<feature type="non-terminal residue" evidence="2">
    <location>
        <position position="100"/>
    </location>
</feature>
<gene>
    <name evidence="2" type="ORF">g.2076</name>
    <name evidence="3" type="ORF">g.2077</name>
</gene>
<evidence type="ECO:0000313" key="2">
    <source>
        <dbReference type="EMBL" id="JAT34441.1"/>
    </source>
</evidence>
<dbReference type="PANTHER" id="PTHR47055">
    <property type="entry name" value="DDE_TNP_1_7 DOMAIN-CONTAINING PROTEIN"/>
    <property type="match status" value="1"/>
</dbReference>
<evidence type="ECO:0000313" key="3">
    <source>
        <dbReference type="EMBL" id="JAT38024.1"/>
    </source>
</evidence>
<dbReference type="InterPro" id="IPR029526">
    <property type="entry name" value="PGBD"/>
</dbReference>
<organism evidence="2">
    <name type="scientific">Graphocephala atropunctata</name>
    <dbReference type="NCBI Taxonomy" id="36148"/>
    <lineage>
        <taxon>Eukaryota</taxon>
        <taxon>Metazoa</taxon>
        <taxon>Ecdysozoa</taxon>
        <taxon>Arthropoda</taxon>
        <taxon>Hexapoda</taxon>
        <taxon>Insecta</taxon>
        <taxon>Pterygota</taxon>
        <taxon>Neoptera</taxon>
        <taxon>Paraneoptera</taxon>
        <taxon>Hemiptera</taxon>
        <taxon>Auchenorrhyncha</taxon>
        <taxon>Membracoidea</taxon>
        <taxon>Cicadellidae</taxon>
        <taxon>Cicadellinae</taxon>
        <taxon>Cicadellini</taxon>
        <taxon>Graphocephala</taxon>
    </lineage>
</organism>
<protein>
    <recommendedName>
        <fullName evidence="1">PiggyBac transposable element-derived protein domain-containing protein</fullName>
    </recommendedName>
</protein>
<accession>A0A1B6MEV8</accession>
<feature type="domain" description="PiggyBac transposable element-derived protein" evidence="1">
    <location>
        <begin position="11"/>
        <end position="93"/>
    </location>
</feature>
<dbReference type="EMBL" id="GEBQ01005536">
    <property type="protein sequence ID" value="JAT34441.1"/>
    <property type="molecule type" value="Transcribed_RNA"/>
</dbReference>
<evidence type="ECO:0000259" key="1">
    <source>
        <dbReference type="Pfam" id="PF13843"/>
    </source>
</evidence>
<dbReference type="PANTHER" id="PTHR47055:SF3">
    <property type="entry name" value="PHORBOL-ESTER_DAG-TYPE DOMAIN-CONTAINING PROTEIN"/>
    <property type="match status" value="1"/>
</dbReference>
<dbReference type="AlphaFoldDB" id="A0A1B6MEV8"/>
<sequence length="100" mass="11679">MSKLSVTETPENHVFYFDNFFTSFDLMKSLTEKNVCATGTVRYNRMNSCPIKTDKVMKKEERGASDYRFDEKTKLFAITWKDNNNVKVLSNYEALEPQTT</sequence>
<dbReference type="Pfam" id="PF13843">
    <property type="entry name" value="DDE_Tnp_1_7"/>
    <property type="match status" value="1"/>
</dbReference>
<dbReference type="EMBL" id="GEBQ01001953">
    <property type="protein sequence ID" value="JAT38024.1"/>
    <property type="molecule type" value="Transcribed_RNA"/>
</dbReference>
<proteinExistence type="predicted"/>
<reference evidence="2" key="1">
    <citation type="submission" date="2015-11" db="EMBL/GenBank/DDBJ databases">
        <title>De novo transcriptome assembly of four potential Pierce s Disease insect vectors from Arizona vineyards.</title>
        <authorList>
            <person name="Tassone E.E."/>
        </authorList>
    </citation>
    <scope>NUCLEOTIDE SEQUENCE</scope>
</reference>